<dbReference type="InterPro" id="IPR006342">
    <property type="entry name" value="FkbM_mtfrase"/>
</dbReference>
<dbReference type="OrthoDB" id="40902at2759"/>
<name>A0A210QDB7_MIZYE</name>
<comment type="caution">
    <text evidence="1">The sequence shown here is derived from an EMBL/GenBank/DDBJ whole genome shotgun (WGS) entry which is preliminary data.</text>
</comment>
<evidence type="ECO:0000313" key="1">
    <source>
        <dbReference type="EMBL" id="OWF46734.1"/>
    </source>
</evidence>
<accession>A0A210QDB7</accession>
<dbReference type="Gene3D" id="3.40.50.150">
    <property type="entry name" value="Vaccinia Virus protein VP39"/>
    <property type="match status" value="1"/>
</dbReference>
<evidence type="ECO:0008006" key="3">
    <source>
        <dbReference type="Google" id="ProtNLM"/>
    </source>
</evidence>
<keyword evidence="2" id="KW-1185">Reference proteome</keyword>
<dbReference type="AlphaFoldDB" id="A0A210QDB7"/>
<dbReference type="NCBIfam" id="TIGR01444">
    <property type="entry name" value="fkbM_fam"/>
    <property type="match status" value="1"/>
</dbReference>
<dbReference type="SUPFAM" id="SSF53335">
    <property type="entry name" value="S-adenosyl-L-methionine-dependent methyltransferases"/>
    <property type="match status" value="1"/>
</dbReference>
<dbReference type="Proteomes" id="UP000242188">
    <property type="component" value="Unassembled WGS sequence"/>
</dbReference>
<evidence type="ECO:0000313" key="2">
    <source>
        <dbReference type="Proteomes" id="UP000242188"/>
    </source>
</evidence>
<sequence length="353" mass="40032">MVRFSFVLLTSVVSIYMVLTYFYHHSNISIGSDVPSGQEVAYNNIFAIVHKQNSESTVQDGQILRCSQITYGGNILAGLNDVTTLQFTPKGQFIPTQESRPCDKGIVSTDLELNIREYRHGLKCVKNFQEEYLISKNAIWAGDTHLIRQNHHSYLTRNSIVVEIGGNLGEDASAILRKYKPNAYVLLEPIRPLYNQLMGTFKKTRNMHIYNFGLGKKLSYFHVNMEGHKGETTSTFTGSNSGDCLIKVINATKFMLKLGVGCFDVDLLTINCEGCEFDVLESLISSSLIEHFKHVQFATHPTLEHLTSPVTRYCEIIQILSRTHVPSYRYGFVWESWTRRDIIQKNINPSNSS</sequence>
<protein>
    <recommendedName>
        <fullName evidence="3">Methyltransferase FkbM domain-containing protein</fullName>
    </recommendedName>
</protein>
<dbReference type="InterPro" id="IPR029063">
    <property type="entry name" value="SAM-dependent_MTases_sf"/>
</dbReference>
<proteinExistence type="predicted"/>
<organism evidence="1 2">
    <name type="scientific">Mizuhopecten yessoensis</name>
    <name type="common">Japanese scallop</name>
    <name type="synonym">Patinopecten yessoensis</name>
    <dbReference type="NCBI Taxonomy" id="6573"/>
    <lineage>
        <taxon>Eukaryota</taxon>
        <taxon>Metazoa</taxon>
        <taxon>Spiralia</taxon>
        <taxon>Lophotrochozoa</taxon>
        <taxon>Mollusca</taxon>
        <taxon>Bivalvia</taxon>
        <taxon>Autobranchia</taxon>
        <taxon>Pteriomorphia</taxon>
        <taxon>Pectinida</taxon>
        <taxon>Pectinoidea</taxon>
        <taxon>Pectinidae</taxon>
        <taxon>Mizuhopecten</taxon>
    </lineage>
</organism>
<gene>
    <name evidence="1" type="ORF">KP79_PYT21230</name>
</gene>
<reference evidence="1 2" key="1">
    <citation type="journal article" date="2017" name="Nat. Ecol. Evol.">
        <title>Scallop genome provides insights into evolution of bilaterian karyotype and development.</title>
        <authorList>
            <person name="Wang S."/>
            <person name="Zhang J."/>
            <person name="Jiao W."/>
            <person name="Li J."/>
            <person name="Xun X."/>
            <person name="Sun Y."/>
            <person name="Guo X."/>
            <person name="Huan P."/>
            <person name="Dong B."/>
            <person name="Zhang L."/>
            <person name="Hu X."/>
            <person name="Sun X."/>
            <person name="Wang J."/>
            <person name="Zhao C."/>
            <person name="Wang Y."/>
            <person name="Wang D."/>
            <person name="Huang X."/>
            <person name="Wang R."/>
            <person name="Lv J."/>
            <person name="Li Y."/>
            <person name="Zhang Z."/>
            <person name="Liu B."/>
            <person name="Lu W."/>
            <person name="Hui Y."/>
            <person name="Liang J."/>
            <person name="Zhou Z."/>
            <person name="Hou R."/>
            <person name="Li X."/>
            <person name="Liu Y."/>
            <person name="Li H."/>
            <person name="Ning X."/>
            <person name="Lin Y."/>
            <person name="Zhao L."/>
            <person name="Xing Q."/>
            <person name="Dou J."/>
            <person name="Li Y."/>
            <person name="Mao J."/>
            <person name="Guo H."/>
            <person name="Dou H."/>
            <person name="Li T."/>
            <person name="Mu C."/>
            <person name="Jiang W."/>
            <person name="Fu Q."/>
            <person name="Fu X."/>
            <person name="Miao Y."/>
            <person name="Liu J."/>
            <person name="Yu Q."/>
            <person name="Li R."/>
            <person name="Liao H."/>
            <person name="Li X."/>
            <person name="Kong Y."/>
            <person name="Jiang Z."/>
            <person name="Chourrout D."/>
            <person name="Li R."/>
            <person name="Bao Z."/>
        </authorList>
    </citation>
    <scope>NUCLEOTIDE SEQUENCE [LARGE SCALE GENOMIC DNA]</scope>
    <source>
        <strain evidence="1 2">PY_sf001</strain>
    </source>
</reference>
<dbReference type="EMBL" id="NEDP02004099">
    <property type="protein sequence ID" value="OWF46734.1"/>
    <property type="molecule type" value="Genomic_DNA"/>
</dbReference>